<dbReference type="Gene3D" id="3.30.470.20">
    <property type="entry name" value="ATP-grasp fold, B domain"/>
    <property type="match status" value="1"/>
</dbReference>
<dbReference type="EMBL" id="JAFMOF010000002">
    <property type="protein sequence ID" value="MBO0654604.1"/>
    <property type="molecule type" value="Genomic_DNA"/>
</dbReference>
<dbReference type="GO" id="GO:0046872">
    <property type="term" value="F:metal ion binding"/>
    <property type="evidence" value="ECO:0007669"/>
    <property type="project" value="InterPro"/>
</dbReference>
<dbReference type="InterPro" id="IPR011761">
    <property type="entry name" value="ATP-grasp"/>
</dbReference>
<gene>
    <name evidence="3" type="ORF">J1792_18010</name>
</gene>
<accession>A0A939FPP5</accession>
<organism evidence="3 4">
    <name type="scientific">Streptomyces triculaminicus</name>
    <dbReference type="NCBI Taxonomy" id="2816232"/>
    <lineage>
        <taxon>Bacteria</taxon>
        <taxon>Bacillati</taxon>
        <taxon>Actinomycetota</taxon>
        <taxon>Actinomycetes</taxon>
        <taxon>Kitasatosporales</taxon>
        <taxon>Streptomycetaceae</taxon>
        <taxon>Streptomyces</taxon>
    </lineage>
</organism>
<comment type="caution">
    <text evidence="3">The sequence shown here is derived from an EMBL/GenBank/DDBJ whole genome shotgun (WGS) entry which is preliminary data.</text>
</comment>
<sequence length="331" mass="36358">MKTGRLAILTDSADLHALLMQQVLNGRGRIACDVVETDSLCGGGGLSWSDARSCLSVKGGGSIDVGDLDVVWWRRGSNFQKIPPDITNRADVEVIDNDCRTALAGMLWNDFHGTWVSDPHATAMAENKLVQLSAARAAGLPVPRTLVSQDPEEIRRFCLSIEGDVVVKSVRGCSSAPTFTTKMTDAHLREEVSMRLAPAIYQECVPGQDHLRVLVLGDEIYAVSIRSEDLDWRGRLPGSFGIAQVDDATRAGLIDVLRRLRLRMGVVDMKLDSSGTPVWLEVNPQGQFLFMQALSGLDLVTPCVTYFEREVLSAAHRFHPEVACRSAELRW</sequence>
<reference evidence="3" key="1">
    <citation type="submission" date="2021-03" db="EMBL/GenBank/DDBJ databases">
        <title>Streptomyces strains.</title>
        <authorList>
            <person name="Lund M.B."/>
            <person name="Toerring T."/>
        </authorList>
    </citation>
    <scope>NUCLEOTIDE SEQUENCE</scope>
    <source>
        <strain evidence="3">JCM 4242</strain>
    </source>
</reference>
<dbReference type="GO" id="GO:0005737">
    <property type="term" value="C:cytoplasm"/>
    <property type="evidence" value="ECO:0007669"/>
    <property type="project" value="TreeGrafter"/>
</dbReference>
<dbReference type="Proteomes" id="UP000664781">
    <property type="component" value="Unassembled WGS sequence"/>
</dbReference>
<dbReference type="PANTHER" id="PTHR21621:SF0">
    <property type="entry name" value="BETA-CITRYLGLUTAMATE SYNTHASE B-RELATED"/>
    <property type="match status" value="1"/>
</dbReference>
<dbReference type="AlphaFoldDB" id="A0A939FPP5"/>
<evidence type="ECO:0000313" key="4">
    <source>
        <dbReference type="Proteomes" id="UP000664781"/>
    </source>
</evidence>
<dbReference type="GO" id="GO:0005524">
    <property type="term" value="F:ATP binding"/>
    <property type="evidence" value="ECO:0007669"/>
    <property type="project" value="UniProtKB-UniRule"/>
</dbReference>
<dbReference type="SUPFAM" id="SSF56059">
    <property type="entry name" value="Glutathione synthetase ATP-binding domain-like"/>
    <property type="match status" value="1"/>
</dbReference>
<protein>
    <recommendedName>
        <fullName evidence="2">ATP-grasp domain-containing protein</fullName>
    </recommendedName>
</protein>
<dbReference type="GO" id="GO:0009432">
    <property type="term" value="P:SOS response"/>
    <property type="evidence" value="ECO:0007669"/>
    <property type="project" value="TreeGrafter"/>
</dbReference>
<evidence type="ECO:0000256" key="1">
    <source>
        <dbReference type="PROSITE-ProRule" id="PRU00409"/>
    </source>
</evidence>
<proteinExistence type="predicted"/>
<feature type="domain" description="ATP-grasp" evidence="2">
    <location>
        <begin position="132"/>
        <end position="308"/>
    </location>
</feature>
<evidence type="ECO:0000313" key="3">
    <source>
        <dbReference type="EMBL" id="MBO0654604.1"/>
    </source>
</evidence>
<keyword evidence="1" id="KW-0547">Nucleotide-binding</keyword>
<keyword evidence="1" id="KW-0067">ATP-binding</keyword>
<dbReference type="GO" id="GO:0018169">
    <property type="term" value="F:ribosomal S6-glutamic acid ligase activity"/>
    <property type="evidence" value="ECO:0007669"/>
    <property type="project" value="TreeGrafter"/>
</dbReference>
<dbReference type="PANTHER" id="PTHR21621">
    <property type="entry name" value="RIBOSOMAL PROTEIN S6 MODIFICATION PROTEIN"/>
    <property type="match status" value="1"/>
</dbReference>
<dbReference type="RefSeq" id="WP_086575098.1">
    <property type="nucleotide sequence ID" value="NZ_JAFMOF010000002.1"/>
</dbReference>
<keyword evidence="4" id="KW-1185">Reference proteome</keyword>
<evidence type="ECO:0000259" key="2">
    <source>
        <dbReference type="PROSITE" id="PS50975"/>
    </source>
</evidence>
<name>A0A939FPP5_9ACTN</name>
<dbReference type="PROSITE" id="PS50975">
    <property type="entry name" value="ATP_GRASP"/>
    <property type="match status" value="1"/>
</dbReference>